<dbReference type="Gene3D" id="3.40.190.10">
    <property type="entry name" value="Periplasmic binding protein-like II"/>
    <property type="match status" value="1"/>
</dbReference>
<feature type="domain" description="Solute-binding protein family 5" evidence="2">
    <location>
        <begin position="95"/>
        <end position="497"/>
    </location>
</feature>
<dbReference type="PANTHER" id="PTHR30290">
    <property type="entry name" value="PERIPLASMIC BINDING COMPONENT OF ABC TRANSPORTER"/>
    <property type="match status" value="1"/>
</dbReference>
<evidence type="ECO:0000313" key="3">
    <source>
        <dbReference type="EMBL" id="MFC6008960.1"/>
    </source>
</evidence>
<dbReference type="Proteomes" id="UP001596189">
    <property type="component" value="Unassembled WGS sequence"/>
</dbReference>
<dbReference type="RefSeq" id="WP_345717491.1">
    <property type="nucleotide sequence ID" value="NZ_BAABFP010000007.1"/>
</dbReference>
<reference evidence="4" key="1">
    <citation type="journal article" date="2019" name="Int. J. Syst. Evol. Microbiol.">
        <title>The Global Catalogue of Microorganisms (GCM) 10K type strain sequencing project: providing services to taxonomists for standard genome sequencing and annotation.</title>
        <authorList>
            <consortium name="The Broad Institute Genomics Platform"/>
            <consortium name="The Broad Institute Genome Sequencing Center for Infectious Disease"/>
            <person name="Wu L."/>
            <person name="Ma J."/>
        </authorList>
    </citation>
    <scope>NUCLEOTIDE SEQUENCE [LARGE SCALE GENOMIC DNA]</scope>
    <source>
        <strain evidence="4">KACC 14249</strain>
    </source>
</reference>
<dbReference type="Gene3D" id="3.10.105.10">
    <property type="entry name" value="Dipeptide-binding Protein, Domain 3"/>
    <property type="match status" value="1"/>
</dbReference>
<dbReference type="SUPFAM" id="SSF53850">
    <property type="entry name" value="Periplasmic binding protein-like II"/>
    <property type="match status" value="1"/>
</dbReference>
<dbReference type="Pfam" id="PF00496">
    <property type="entry name" value="SBP_bac_5"/>
    <property type="match status" value="1"/>
</dbReference>
<keyword evidence="4" id="KW-1185">Reference proteome</keyword>
<protein>
    <submittedName>
        <fullName evidence="3">ABC transporter substrate-binding protein</fullName>
    </submittedName>
</protein>
<dbReference type="EMBL" id="JBHSRD010000008">
    <property type="protein sequence ID" value="MFC6008960.1"/>
    <property type="molecule type" value="Genomic_DNA"/>
</dbReference>
<keyword evidence="1" id="KW-0732">Signal</keyword>
<name>A0ABW1JII2_9ACTN</name>
<organism evidence="3 4">
    <name type="scientific">Angustibacter luteus</name>
    <dbReference type="NCBI Taxonomy" id="658456"/>
    <lineage>
        <taxon>Bacteria</taxon>
        <taxon>Bacillati</taxon>
        <taxon>Actinomycetota</taxon>
        <taxon>Actinomycetes</taxon>
        <taxon>Kineosporiales</taxon>
        <taxon>Kineosporiaceae</taxon>
    </lineage>
</organism>
<dbReference type="PROSITE" id="PS51257">
    <property type="entry name" value="PROKAR_LIPOPROTEIN"/>
    <property type="match status" value="1"/>
</dbReference>
<evidence type="ECO:0000313" key="4">
    <source>
        <dbReference type="Proteomes" id="UP001596189"/>
    </source>
</evidence>
<proteinExistence type="predicted"/>
<feature type="chain" id="PRO_5046832374" evidence="1">
    <location>
        <begin position="23"/>
        <end position="585"/>
    </location>
</feature>
<gene>
    <name evidence="3" type="ORF">ACFQDO_17640</name>
</gene>
<dbReference type="PIRSF" id="PIRSF002741">
    <property type="entry name" value="MppA"/>
    <property type="match status" value="1"/>
</dbReference>
<dbReference type="PANTHER" id="PTHR30290:SF83">
    <property type="entry name" value="ABC TRANSPORTER SUBSTRATE-BINDING PROTEIN"/>
    <property type="match status" value="1"/>
</dbReference>
<sequence length="585" mass="62532">MGKAKTGLRFVALASVGALALAACGGGDDGDSATGSNNSGNKGGTLTILTNAEQFNHLDPQRNYTGEDLAFSSAYFARTLTAYKMSPNGDAAGQLVGDLATDTGKATEEGKTWAFTLRDGVKWEDGSDVTCADVKYGVSRTFAQTVITDGPTYAISLLDIPKDKDGNSTYKGPYETSKNDTGAFDKAVECSADGKTITFHLAKPAGDFNYTVTLSAFAPVPKAKDKGEKYDDAVVSNGPYKIAEYTKGQQLVLERNTNWSAASDSYRPALPDKVVVKFSIETTTIDQRMMADSGEDQTAISRDNLDTASLTSVFNDARFESRRVNEFDPYSRYIAINVNKVPNVKQRQAIVVAADRAAMRTISGGAFAGDLADGVIKPNLPADYAKSGMWDGMYGGQVPDTGNPDLAKKLISESGAPMPTLTYQYGKTPVADKAAASLQSSLARAGIKLKLSALPPGEYYSIVQDPTKEEALASAGWGPDWLNASTVIPELFTKAGGFDLSRADDKAFTAKSDAAKGETDRAKQGDLWKELNKEAMQQAWVLPTRFGREQRLAGSKVGNVSGDGGKVYVWAPYGSWSYGDLYVKK</sequence>
<dbReference type="InterPro" id="IPR030678">
    <property type="entry name" value="Peptide/Ni-bd"/>
</dbReference>
<evidence type="ECO:0000259" key="2">
    <source>
        <dbReference type="Pfam" id="PF00496"/>
    </source>
</evidence>
<dbReference type="CDD" id="cd08506">
    <property type="entry name" value="PBP2_clavulanate_OppA2"/>
    <property type="match status" value="1"/>
</dbReference>
<accession>A0ABW1JII2</accession>
<dbReference type="InterPro" id="IPR039424">
    <property type="entry name" value="SBP_5"/>
</dbReference>
<dbReference type="InterPro" id="IPR000914">
    <property type="entry name" value="SBP_5_dom"/>
</dbReference>
<comment type="caution">
    <text evidence="3">The sequence shown here is derived from an EMBL/GenBank/DDBJ whole genome shotgun (WGS) entry which is preliminary data.</text>
</comment>
<evidence type="ECO:0000256" key="1">
    <source>
        <dbReference type="SAM" id="SignalP"/>
    </source>
</evidence>
<feature type="signal peptide" evidence="1">
    <location>
        <begin position="1"/>
        <end position="22"/>
    </location>
</feature>